<dbReference type="GO" id="GO:0003700">
    <property type="term" value="F:DNA-binding transcription factor activity"/>
    <property type="evidence" value="ECO:0007669"/>
    <property type="project" value="InterPro"/>
</dbReference>
<dbReference type="Pfam" id="PF12833">
    <property type="entry name" value="HTH_18"/>
    <property type="match status" value="1"/>
</dbReference>
<proteinExistence type="predicted"/>
<reference evidence="5 6" key="1">
    <citation type="submission" date="2015-12" db="EMBL/GenBank/DDBJ databases">
        <title>Genome sequence of Mucilaginibacter gotjawali.</title>
        <authorList>
            <person name="Lee J.S."/>
            <person name="Lee K.C."/>
            <person name="Kim K.K."/>
            <person name="Lee B.W."/>
        </authorList>
    </citation>
    <scope>NUCLEOTIDE SEQUENCE [LARGE SCALE GENOMIC DNA]</scope>
    <source>
        <strain evidence="5 6">SA3-7</strain>
    </source>
</reference>
<dbReference type="AlphaFoldDB" id="A0A0X8X417"/>
<evidence type="ECO:0000313" key="6">
    <source>
        <dbReference type="Proteomes" id="UP000218263"/>
    </source>
</evidence>
<keyword evidence="2" id="KW-0238">DNA-binding</keyword>
<evidence type="ECO:0000259" key="4">
    <source>
        <dbReference type="PROSITE" id="PS01124"/>
    </source>
</evidence>
<name>A0A0X8X417_9SPHI</name>
<dbReference type="RefSeq" id="WP_096353581.1">
    <property type="nucleotide sequence ID" value="NZ_AP017313.1"/>
</dbReference>
<dbReference type="InterPro" id="IPR050204">
    <property type="entry name" value="AraC_XylS_family_regulators"/>
</dbReference>
<dbReference type="PANTHER" id="PTHR46796">
    <property type="entry name" value="HTH-TYPE TRANSCRIPTIONAL ACTIVATOR RHAS-RELATED"/>
    <property type="match status" value="1"/>
</dbReference>
<dbReference type="GO" id="GO:0043565">
    <property type="term" value="F:sequence-specific DNA binding"/>
    <property type="evidence" value="ECO:0007669"/>
    <property type="project" value="InterPro"/>
</dbReference>
<protein>
    <submittedName>
        <fullName evidence="5">Helix-turn-helix domain protein</fullName>
    </submittedName>
</protein>
<evidence type="ECO:0000313" key="5">
    <source>
        <dbReference type="EMBL" id="BAU55320.1"/>
    </source>
</evidence>
<dbReference type="EMBL" id="AP017313">
    <property type="protein sequence ID" value="BAU55320.1"/>
    <property type="molecule type" value="Genomic_DNA"/>
</dbReference>
<keyword evidence="6" id="KW-1185">Reference proteome</keyword>
<sequence>MTAFRFNPVTPHPLLSPYVAKMWVFESSGRLPAGDRKLIVPNANFKLTLTYRNGIVARVGDKDFIQGENKLSLTGLIDAPVILDSQEDAQTGTIIIEFNPLGAYRFFHLSYADVKNQIVTMEDLIGNHAKSLQLQLAEANTPALKLRHLQNFLIMQLERTSADPIYDYCIGRISNTNGMVTVAKLEKETGYSSRWLHTKFSEHLGTGPKNLSEIVRFKQFYQAYSNGIQLDSLKEYIYHYYHDQSHFIRAFKRFTGATPTELKNSINELSKKNFTS</sequence>
<dbReference type="InterPro" id="IPR018060">
    <property type="entry name" value="HTH_AraC"/>
</dbReference>
<dbReference type="InterPro" id="IPR046532">
    <property type="entry name" value="DUF6597"/>
</dbReference>
<feature type="domain" description="HTH araC/xylS-type" evidence="4">
    <location>
        <begin position="163"/>
        <end position="265"/>
    </location>
</feature>
<dbReference type="InterPro" id="IPR009057">
    <property type="entry name" value="Homeodomain-like_sf"/>
</dbReference>
<dbReference type="Pfam" id="PF20240">
    <property type="entry name" value="DUF6597"/>
    <property type="match status" value="1"/>
</dbReference>
<dbReference type="KEGG" id="mgot:MgSA37_03502"/>
<evidence type="ECO:0000256" key="2">
    <source>
        <dbReference type="ARBA" id="ARBA00023125"/>
    </source>
</evidence>
<dbReference type="PROSITE" id="PS01124">
    <property type="entry name" value="HTH_ARAC_FAMILY_2"/>
    <property type="match status" value="1"/>
</dbReference>
<dbReference type="SUPFAM" id="SSF46689">
    <property type="entry name" value="Homeodomain-like"/>
    <property type="match status" value="1"/>
</dbReference>
<keyword evidence="3" id="KW-0804">Transcription</keyword>
<organism evidence="5 6">
    <name type="scientific">Mucilaginibacter gotjawali</name>
    <dbReference type="NCBI Taxonomy" id="1550579"/>
    <lineage>
        <taxon>Bacteria</taxon>
        <taxon>Pseudomonadati</taxon>
        <taxon>Bacteroidota</taxon>
        <taxon>Sphingobacteriia</taxon>
        <taxon>Sphingobacteriales</taxon>
        <taxon>Sphingobacteriaceae</taxon>
        <taxon>Mucilaginibacter</taxon>
    </lineage>
</organism>
<keyword evidence="1" id="KW-0805">Transcription regulation</keyword>
<accession>A0A0X8X417</accession>
<dbReference type="Gene3D" id="1.10.10.60">
    <property type="entry name" value="Homeodomain-like"/>
    <property type="match status" value="1"/>
</dbReference>
<dbReference type="SMART" id="SM00342">
    <property type="entry name" value="HTH_ARAC"/>
    <property type="match status" value="1"/>
</dbReference>
<dbReference type="Proteomes" id="UP000218263">
    <property type="component" value="Chromosome"/>
</dbReference>
<gene>
    <name evidence="5" type="ORF">MgSA37_03502</name>
</gene>
<evidence type="ECO:0000256" key="1">
    <source>
        <dbReference type="ARBA" id="ARBA00023015"/>
    </source>
</evidence>
<evidence type="ECO:0000256" key="3">
    <source>
        <dbReference type="ARBA" id="ARBA00023163"/>
    </source>
</evidence>